<accession>X1G3E4</accession>
<comment type="caution">
    <text evidence="1">The sequence shown here is derived from an EMBL/GenBank/DDBJ whole genome shotgun (WGS) entry which is preliminary data.</text>
</comment>
<name>X1G3E4_9ZZZZ</name>
<dbReference type="Gene3D" id="3.40.190.10">
    <property type="entry name" value="Periplasmic binding protein-like II"/>
    <property type="match status" value="1"/>
</dbReference>
<evidence type="ECO:0000313" key="1">
    <source>
        <dbReference type="EMBL" id="GAH52431.1"/>
    </source>
</evidence>
<dbReference type="EMBL" id="BARU01023379">
    <property type="protein sequence ID" value="GAH52431.1"/>
    <property type="molecule type" value="Genomic_DNA"/>
</dbReference>
<dbReference type="Gene3D" id="3.10.105.10">
    <property type="entry name" value="Dipeptide-binding Protein, Domain 3"/>
    <property type="match status" value="1"/>
</dbReference>
<reference evidence="1" key="1">
    <citation type="journal article" date="2014" name="Front. Microbiol.">
        <title>High frequency of phylogenetically diverse reductive dehalogenase-homologous genes in deep subseafloor sedimentary metagenomes.</title>
        <authorList>
            <person name="Kawai M."/>
            <person name="Futagami T."/>
            <person name="Toyoda A."/>
            <person name="Takaki Y."/>
            <person name="Nishi S."/>
            <person name="Hori S."/>
            <person name="Arai W."/>
            <person name="Tsubouchi T."/>
            <person name="Morono Y."/>
            <person name="Uchiyama I."/>
            <person name="Ito T."/>
            <person name="Fujiyama A."/>
            <person name="Inagaki F."/>
            <person name="Takami H."/>
        </authorList>
    </citation>
    <scope>NUCLEOTIDE SEQUENCE</scope>
    <source>
        <strain evidence="1">Expedition CK06-06</strain>
    </source>
</reference>
<gene>
    <name evidence="1" type="ORF">S03H2_37950</name>
</gene>
<feature type="non-terminal residue" evidence="1">
    <location>
        <position position="1"/>
    </location>
</feature>
<evidence type="ECO:0008006" key="2">
    <source>
        <dbReference type="Google" id="ProtNLM"/>
    </source>
</evidence>
<sequence>LDMIQENRENMDMYSLGWAPDYLDPENYLNPIWSNVSDINGGNFYEPDVQVLMDDALTETDPVAREAMYLEIQRLMVEVYMPAMTICSGINWDAWVSNFHGYVSNPAARIKWWPCYFD</sequence>
<protein>
    <recommendedName>
        <fullName evidence="2">Solute-binding protein family 5 domain-containing protein</fullName>
    </recommendedName>
</protein>
<organism evidence="1">
    <name type="scientific">marine sediment metagenome</name>
    <dbReference type="NCBI Taxonomy" id="412755"/>
    <lineage>
        <taxon>unclassified sequences</taxon>
        <taxon>metagenomes</taxon>
        <taxon>ecological metagenomes</taxon>
    </lineage>
</organism>
<dbReference type="AlphaFoldDB" id="X1G3E4"/>
<proteinExistence type="predicted"/>
<dbReference type="SUPFAM" id="SSF53850">
    <property type="entry name" value="Periplasmic binding protein-like II"/>
    <property type="match status" value="1"/>
</dbReference>